<name>A0A6M4X181_9ACTN</name>
<evidence type="ECO:0000313" key="2">
    <source>
        <dbReference type="EMBL" id="QJT05942.1"/>
    </source>
</evidence>
<proteinExistence type="predicted"/>
<accession>A0A6M4X181</accession>
<evidence type="ECO:0000313" key="3">
    <source>
        <dbReference type="Proteomes" id="UP000502665"/>
    </source>
</evidence>
<protein>
    <submittedName>
        <fullName evidence="2">Uncharacterized protein</fullName>
    </submittedName>
</protein>
<feature type="region of interest" description="Disordered" evidence="1">
    <location>
        <begin position="1"/>
        <end position="24"/>
    </location>
</feature>
<sequence length="53" mass="5667">MQTIERLAGNGVLPRRAHPAGRRRRTAAAQWGMFMSGFTGEGAVVGGRDLAAR</sequence>
<dbReference type="Proteomes" id="UP000502665">
    <property type="component" value="Chromosome"/>
</dbReference>
<keyword evidence="3" id="KW-1185">Reference proteome</keyword>
<reference evidence="2" key="1">
    <citation type="submission" date="2020-03" db="EMBL/GenBank/DDBJ databases">
        <title>Molecular networking-based the target discovery of potent antiproliferative macrolactams: 5/6/7/16 polycyclic ansamycins and glycosylated trienomycin from Streptomyces cacaoi subsp. asoensis.</title>
        <authorList>
            <person name="Liu L.-L."/>
        </authorList>
    </citation>
    <scope>NUCLEOTIDE SEQUENCE [LARGE SCALE GENOMIC DNA]</scope>
    <source>
        <strain evidence="2">H2S5</strain>
    </source>
</reference>
<organism evidence="2 3">
    <name type="scientific">Streptomyces asoensis</name>
    <dbReference type="NCBI Taxonomy" id="249586"/>
    <lineage>
        <taxon>Bacteria</taxon>
        <taxon>Bacillati</taxon>
        <taxon>Actinomycetota</taxon>
        <taxon>Actinomycetes</taxon>
        <taxon>Kitasatosporales</taxon>
        <taxon>Streptomycetaceae</taxon>
        <taxon>Streptomyces</taxon>
    </lineage>
</organism>
<feature type="compositionally biased region" description="Basic residues" evidence="1">
    <location>
        <begin position="15"/>
        <end position="24"/>
    </location>
</feature>
<evidence type="ECO:0000256" key="1">
    <source>
        <dbReference type="SAM" id="MobiDB-lite"/>
    </source>
</evidence>
<gene>
    <name evidence="2" type="ORF">G9272_41115</name>
</gene>
<dbReference type="RefSeq" id="WP_171401253.1">
    <property type="nucleotide sequence ID" value="NZ_CP049838.1"/>
</dbReference>
<dbReference type="AlphaFoldDB" id="A0A6M4X181"/>
<dbReference type="EMBL" id="CP049838">
    <property type="protein sequence ID" value="QJT05942.1"/>
    <property type="molecule type" value="Genomic_DNA"/>
</dbReference>